<dbReference type="EMBL" id="FNBN01000003">
    <property type="protein sequence ID" value="SDG14877.1"/>
    <property type="molecule type" value="Genomic_DNA"/>
</dbReference>
<dbReference type="OrthoDB" id="634020at2"/>
<dbReference type="AlphaFoldDB" id="A0A1G7RVM3"/>
<dbReference type="Proteomes" id="UP000199045">
    <property type="component" value="Unassembled WGS sequence"/>
</dbReference>
<reference evidence="2" key="1">
    <citation type="submission" date="2016-10" db="EMBL/GenBank/DDBJ databases">
        <authorList>
            <person name="Varghese N."/>
            <person name="Submissions S."/>
        </authorList>
    </citation>
    <scope>NUCLEOTIDE SEQUENCE [LARGE SCALE GENOMIC DNA]</scope>
    <source>
        <strain evidence="2">DSM 527</strain>
    </source>
</reference>
<protein>
    <submittedName>
        <fullName evidence="1">Uncharacterized protein</fullName>
    </submittedName>
</protein>
<proteinExistence type="predicted"/>
<gene>
    <name evidence="1" type="ORF">SAMN04488121_103635</name>
</gene>
<evidence type="ECO:0000313" key="1">
    <source>
        <dbReference type="EMBL" id="SDG14877.1"/>
    </source>
</evidence>
<name>A0A1G7RVM3_CHIFI</name>
<evidence type="ECO:0000313" key="2">
    <source>
        <dbReference type="Proteomes" id="UP000199045"/>
    </source>
</evidence>
<dbReference type="RefSeq" id="WP_143011484.1">
    <property type="nucleotide sequence ID" value="NZ_FNBN01000003.1"/>
</dbReference>
<accession>A0A1G7RVM3</accession>
<dbReference type="STRING" id="104663.SAMN04488121_103635"/>
<sequence length="294" mass="33704">MTTDELVHLERLMNYIAHHFIRKSSWEDVSKAEWLYISAEFNKLIQKGKQLQEEAAFLGDNYFYEHLIIKRLKAAKTGKALAGISSPNFGKMNTIAGILGYDSYMDFLRNAATVFSFHELRINIPLGVVNTALLDHLTGYWYCYNSNLPLTGPGAKEERVRRSAMEIYKSGDEYLVERSGKDNHMYYGKITAYADYIFIIMNSTTFIRQRHFIGRVKDATRKLKQKDFSVNQMNFVSTCVSFSEDPVALNEIFDRVPAGDFEKLSVDLPLSSPDLPAHILQQLKNKGLHQISDY</sequence>
<organism evidence="1 2">
    <name type="scientific">Chitinophaga filiformis</name>
    <name type="common">Myxococcus filiformis</name>
    <name type="synonym">Flexibacter filiformis</name>
    <dbReference type="NCBI Taxonomy" id="104663"/>
    <lineage>
        <taxon>Bacteria</taxon>
        <taxon>Pseudomonadati</taxon>
        <taxon>Bacteroidota</taxon>
        <taxon>Chitinophagia</taxon>
        <taxon>Chitinophagales</taxon>
        <taxon>Chitinophagaceae</taxon>
        <taxon>Chitinophaga</taxon>
    </lineage>
</organism>